<dbReference type="GO" id="GO:0008652">
    <property type="term" value="P:amino acid biosynthetic process"/>
    <property type="evidence" value="ECO:0007669"/>
    <property type="project" value="UniProtKB-KW"/>
</dbReference>
<keyword evidence="4" id="KW-0057">Aromatic amino acid biosynthesis</keyword>
<keyword evidence="3" id="KW-0464">Manganese</keyword>
<evidence type="ECO:0000256" key="1">
    <source>
        <dbReference type="ARBA" id="ARBA00008911"/>
    </source>
</evidence>
<dbReference type="EMBL" id="CADCWC010000027">
    <property type="protein sequence ID" value="CAA9520312.1"/>
    <property type="molecule type" value="Genomic_DNA"/>
</dbReference>
<comment type="cofactor">
    <cofactor evidence="3">
        <name>Mn(2+)</name>
        <dbReference type="ChEBI" id="CHEBI:29035"/>
    </cofactor>
    <cofactor evidence="3">
        <name>Co(2+)</name>
        <dbReference type="ChEBI" id="CHEBI:48828"/>
    </cofactor>
    <cofactor evidence="3">
        <name>Cd(2+)</name>
        <dbReference type="ChEBI" id="CHEBI:48775"/>
    </cofactor>
    <text evidence="3">Binds 1 divalent cation per subunit. The enzyme is active with manganese, cobalt or cadmium ions.</text>
</comment>
<evidence type="ECO:0000256" key="4">
    <source>
        <dbReference type="RuleBase" id="RU363071"/>
    </source>
</evidence>
<accession>A0A6J4TD78</accession>
<feature type="binding site" evidence="3">
    <location>
        <position position="88"/>
    </location>
    <ligand>
        <name>Mn(2+)</name>
        <dbReference type="ChEBI" id="CHEBI:29035"/>
    </ligand>
</feature>
<evidence type="ECO:0000256" key="2">
    <source>
        <dbReference type="ARBA" id="ARBA00022679"/>
    </source>
</evidence>
<dbReference type="PANTHER" id="PTHR21337:SF0">
    <property type="entry name" value="PHOSPHO-2-DEHYDRO-3-DEOXYHEPTONATE ALDOLASE"/>
    <property type="match status" value="1"/>
</dbReference>
<proteinExistence type="inferred from homology"/>
<keyword evidence="2 4" id="KW-0808">Transferase</keyword>
<feature type="binding site" evidence="3">
    <location>
        <position position="365"/>
    </location>
    <ligand>
        <name>Mn(2+)</name>
        <dbReference type="ChEBI" id="CHEBI:29035"/>
    </ligand>
</feature>
<protein>
    <recommendedName>
        <fullName evidence="4">Phospho-2-dehydro-3-deoxyheptonate aldolase</fullName>
        <ecNumber evidence="4">2.5.1.54</ecNumber>
    </recommendedName>
</protein>
<dbReference type="GO" id="GO:0009423">
    <property type="term" value="P:chorismate biosynthetic process"/>
    <property type="evidence" value="ECO:0007669"/>
    <property type="project" value="UniProtKB-UniPathway"/>
</dbReference>
<dbReference type="PANTHER" id="PTHR21337">
    <property type="entry name" value="PHOSPHO-2-DEHYDRO-3-DEOXYHEPTONATE ALDOLASE 1, 2"/>
    <property type="match status" value="1"/>
</dbReference>
<comment type="catalytic activity">
    <reaction evidence="4">
        <text>D-erythrose 4-phosphate + phosphoenolpyruvate + H2O = 7-phospho-2-dehydro-3-deoxy-D-arabino-heptonate + phosphate</text>
        <dbReference type="Rhea" id="RHEA:14717"/>
        <dbReference type="ChEBI" id="CHEBI:15377"/>
        <dbReference type="ChEBI" id="CHEBI:16897"/>
        <dbReference type="ChEBI" id="CHEBI:43474"/>
        <dbReference type="ChEBI" id="CHEBI:58394"/>
        <dbReference type="ChEBI" id="CHEBI:58702"/>
        <dbReference type="EC" id="2.5.1.54"/>
    </reaction>
</comment>
<reference evidence="5" key="1">
    <citation type="submission" date="2020-02" db="EMBL/GenBank/DDBJ databases">
        <authorList>
            <person name="Meier V. D."/>
        </authorList>
    </citation>
    <scope>NUCLEOTIDE SEQUENCE</scope>
    <source>
        <strain evidence="5">AVDCRST_MAG79</strain>
    </source>
</reference>
<gene>
    <name evidence="5" type="ORF">AVDCRST_MAG79-156</name>
</gene>
<feature type="binding site" evidence="3">
    <location>
        <position position="302"/>
    </location>
    <ligand>
        <name>phosphoenolpyruvate</name>
        <dbReference type="ChEBI" id="CHEBI:58702"/>
    </ligand>
</feature>
<comment type="similarity">
    <text evidence="1 4">Belongs to the class-II DAHP synthase family.</text>
</comment>
<evidence type="ECO:0000256" key="3">
    <source>
        <dbReference type="PIRSR" id="PIRSR602480-1"/>
    </source>
</evidence>
<feature type="binding site" evidence="3">
    <location>
        <position position="127"/>
    </location>
    <ligand>
        <name>phosphoenolpyruvate</name>
        <dbReference type="ChEBI" id="CHEBI:58702"/>
    </ligand>
</feature>
<sequence>MNWTVDVPVDALPELPPLPPALAAALHDALARPAAQQPAWPDPEYVRQTRTLLESVPPITVPTEVDRLQKRLGEVARGEAFLLQGGDCAETFVDNTEPHLRGTIRTLLQMAVVLTYGTSMPVVKVGRIAGQYAKPRSSDTDAAGLPSYRGDMVNAVEATPHARRPDPGRLVRAYANAAAAMNLTRAITSAGLADLHRLHEWNMDFVRASNAGERYERVSGEIDRSLRFMSACGVDDSSLRTVELYASHEMLVLDYERALLRLDEDRLFLLSAHQLWIGDRTRQLDGAHVALAALLANPIGIKLGPSTSPEEAVELVSRVDPQRVDGRVTLVARMGSDAVRELLPPIIEAVTRTGHRVVWQCDPMHGNTEESPSGHKTRHF</sequence>
<feature type="binding site" evidence="3">
    <location>
        <position position="333"/>
    </location>
    <ligand>
        <name>phosphoenolpyruvate</name>
        <dbReference type="ChEBI" id="CHEBI:58702"/>
    </ligand>
</feature>
<dbReference type="AlphaFoldDB" id="A0A6J4TD78"/>
<keyword evidence="3" id="KW-0170">Cobalt</keyword>
<dbReference type="SUPFAM" id="SSF51569">
    <property type="entry name" value="Aldolase"/>
    <property type="match status" value="1"/>
</dbReference>
<dbReference type="Pfam" id="PF01474">
    <property type="entry name" value="DAHP_synth_2"/>
    <property type="match status" value="1"/>
</dbReference>
<dbReference type="InterPro" id="IPR002480">
    <property type="entry name" value="DAHP_synth_2"/>
</dbReference>
<feature type="non-terminal residue" evidence="5">
    <location>
        <position position="380"/>
    </location>
</feature>
<dbReference type="FunFam" id="3.20.20.70:FF:000139">
    <property type="entry name" value="Phospho-2-dehydro-3-deoxyheptonate aldolase"/>
    <property type="match status" value="1"/>
</dbReference>
<dbReference type="GO" id="GO:0003849">
    <property type="term" value="F:3-deoxy-7-phosphoheptulonate synthase activity"/>
    <property type="evidence" value="ECO:0007669"/>
    <property type="project" value="UniProtKB-EC"/>
</dbReference>
<organism evidence="5">
    <name type="scientific">uncultured Thermoleophilia bacterium</name>
    <dbReference type="NCBI Taxonomy" id="1497501"/>
    <lineage>
        <taxon>Bacteria</taxon>
        <taxon>Bacillati</taxon>
        <taxon>Actinomycetota</taxon>
        <taxon>Thermoleophilia</taxon>
        <taxon>environmental samples</taxon>
    </lineage>
</organism>
<dbReference type="GO" id="GO:0009073">
    <property type="term" value="P:aromatic amino acid family biosynthetic process"/>
    <property type="evidence" value="ECO:0007669"/>
    <property type="project" value="UniProtKB-KW"/>
</dbReference>
<dbReference type="UniPathway" id="UPA00053">
    <property type="reaction ID" value="UER00084"/>
</dbReference>
<evidence type="ECO:0000313" key="5">
    <source>
        <dbReference type="EMBL" id="CAA9520312.1"/>
    </source>
</evidence>
<name>A0A6J4TD78_9ACTN</name>
<dbReference type="EC" id="2.5.1.54" evidence="4"/>
<keyword evidence="3" id="KW-0104">Cadmium</keyword>
<dbReference type="InterPro" id="IPR013785">
    <property type="entry name" value="Aldolase_TIM"/>
</dbReference>
<dbReference type="Gene3D" id="3.20.20.70">
    <property type="entry name" value="Aldolase class I"/>
    <property type="match status" value="2"/>
</dbReference>
<keyword evidence="4" id="KW-0028">Amino-acid biosynthesis</keyword>
<comment type="pathway">
    <text evidence="4">Metabolic intermediate biosynthesis; chorismate biosynthesis; chorismate from D-erythrose 4-phosphate and phosphoenolpyruvate: step 1/7.</text>
</comment>